<dbReference type="EMBL" id="OV696690">
    <property type="protein sequence ID" value="CAH1265980.1"/>
    <property type="molecule type" value="Genomic_DNA"/>
</dbReference>
<keyword evidence="5" id="KW-0347">Helicase</keyword>
<feature type="compositionally biased region" description="Polar residues" evidence="9">
    <location>
        <begin position="83"/>
        <end position="94"/>
    </location>
</feature>
<dbReference type="SMART" id="SM00490">
    <property type="entry name" value="HELICc"/>
    <property type="match status" value="1"/>
</dbReference>
<dbReference type="InterPro" id="IPR044574">
    <property type="entry name" value="ARIP4-like"/>
</dbReference>
<accession>A0A8K0ETZ6</accession>
<evidence type="ECO:0000256" key="7">
    <source>
        <dbReference type="ARBA" id="ARBA00023125"/>
    </source>
</evidence>
<comment type="subcellular location">
    <subcellularLocation>
        <location evidence="1">Nucleus</location>
    </subcellularLocation>
</comment>
<feature type="compositionally biased region" description="Polar residues" evidence="9">
    <location>
        <begin position="1321"/>
        <end position="1338"/>
    </location>
</feature>
<feature type="region of interest" description="Disordered" evidence="9">
    <location>
        <begin position="1"/>
        <end position="179"/>
    </location>
</feature>
<dbReference type="CDD" id="cd18793">
    <property type="entry name" value="SF2_C_SNF"/>
    <property type="match status" value="1"/>
</dbReference>
<keyword evidence="13" id="KW-1185">Reference proteome</keyword>
<keyword evidence="3" id="KW-0547">Nucleotide-binding</keyword>
<dbReference type="GO" id="GO:0016887">
    <property type="term" value="F:ATP hydrolysis activity"/>
    <property type="evidence" value="ECO:0007669"/>
    <property type="project" value="InterPro"/>
</dbReference>
<feature type="compositionally biased region" description="Basic and acidic residues" evidence="9">
    <location>
        <begin position="158"/>
        <end position="167"/>
    </location>
</feature>
<feature type="compositionally biased region" description="Basic and acidic residues" evidence="9">
    <location>
        <begin position="293"/>
        <end position="304"/>
    </location>
</feature>
<dbReference type="InterPro" id="IPR014001">
    <property type="entry name" value="Helicase_ATP-bd"/>
</dbReference>
<dbReference type="PANTHER" id="PTHR45797">
    <property type="entry name" value="RAD54-LIKE"/>
    <property type="match status" value="1"/>
</dbReference>
<dbReference type="InterPro" id="IPR049730">
    <property type="entry name" value="SNF2/RAD54-like_C"/>
</dbReference>
<feature type="compositionally biased region" description="Polar residues" evidence="9">
    <location>
        <begin position="1287"/>
        <end position="1297"/>
    </location>
</feature>
<feature type="region of interest" description="Disordered" evidence="9">
    <location>
        <begin position="1284"/>
        <end position="1495"/>
    </location>
</feature>
<dbReference type="GO" id="GO:0004386">
    <property type="term" value="F:helicase activity"/>
    <property type="evidence" value="ECO:0007669"/>
    <property type="project" value="UniProtKB-KW"/>
</dbReference>
<evidence type="ECO:0000259" key="11">
    <source>
        <dbReference type="PROSITE" id="PS51194"/>
    </source>
</evidence>
<sequence>MEEEDFSGDSELDQPSDAGDELDFEEEQWGGGSRSSSRASQHSRSSTPGGRSNQDSIDMGEAEAFKHTEEVGDNKPNDAEGEATSTSFNDGSQTAEEKGKKRKKKTPQQPGEKKKRKKKEGGEKKKKKSKPGHLRRNIRKLKADDKLEAETLAAQQEEMERKRRLEMQRSQNLPTPGFMAEDMDLADLDFSTGQLDFSNLMEAEAELAPSTMYTEPAIPVPVPTTEQPATCTSTEEPPEPKLEPTPDETPTEDVTVPKVTPAPAPTPMMPQQADDSDDVICLDSSSSGDEETTEKTSKPTKTDVVELGSSDDDVMIVSGDVEVNSCFDVVDVVELGSSDDDVMIVSGDDEDQEEEEEEDDTGNSGSHTDDATNQPDALGKVLINVNHPSTESDIFLSSQLGRSIKPHQIGGIRFLYDNLVESLERYKSSGGFGCILAHSMGLGKTLQVISFIDVFLRHTEAKTVLCIVPINTLQNWSAEFNMWLPTKEAVDTAIQQGIAQEGEIQHREFGVYLLNDNYRTNLARAKLIDKWFKTGGVLLMGYEMYRLLISKKIMLTNNKKRRGKNPKDMEVIDLEEEDTNLAILHGVYKALAKPGPDLVICDEGHRIKNAHTSVSQTLKNIRTKRRVVLTGYPLQNNLMEYWCMVDFVRPNFLGTRQEFSNMFERPIANGQCIDSTPEDVRYMRYRAHVLHSLLEGFVQRRGHAVLKSVLPPKYEHVLLVRMSAIQRQLYARFMTAFREAGAAGWSNNNPLRAFSVCCKIWNHPDILYEILQKKMMNDDLDIEDAEALGNKSRSRSNTPTILDGSKRSGSPAVPLMASTSGVTDENSNSNGSSKDRRFTQDVGLTTFQEKANQGTNYNWAEDSMKDYTPGVLENGGKMLLLFKIIEQSIRGGDKLLVYSQSLNTLSLIEEFLAKTPMPEPPTGFPHNIPLRWAKNKTYYRLDGSTSGQEREKMINQFNAPNSPTWLFLLSTRAGCLGVNLVGANRVVVFDASWNPCHDCQAVCRVYRYGQTKPCHIYRLVTDKSLEKKIYDRQVNKQGMSDRVVDELQPESNFTRKEVEDLFSYDDSEPVYEDFSQDAPKFADPILQGICTEHSKLITKAPFQHESLLIDRKDHKLTKAEKRAAKKSYEQEKRMSVSNYSRPSYSAFYPQQQSAGTPGSSGGTASISSLISFARAQTGMPPMIHRPVANVRPIQSTPIPMQPRTSGSNDVQVFQRGGHNIMVNHVKTTMDIPIPGSASSSSSVQKIPAGSQITVIRTHRGMYIRTNDGKIFAVRAGAPGMNQVLRGSLSSAPSNHGNQGIPVQGSGPSLSASAVNEALDSATASSAPPGQSLPRSVATSAPMVSALLSGTPSQGLLGRSSPMSTTTSTATSANNVASSSEAAAMRQGHGGTSTAEVPPFLTTSSKEPFGNGKQDGNSSEADKSTTQRPESTGGLSSGSSLSRPASQNLERTSPISQAADSSVPAVTSSGVLPSIPPLVSQQNTTQSGGIPNFSFPSQSQALNMNIPGMGNISPSPLQNLMTFVPSYLNPGSAQPQPGMIPGMYNYPGMMPPFGLVAAPLPFLPSAPPPNMQGTLGNAVPLSGYPPQPGMAIPTSTTTTSQEAAKSTDEMRSSPFNFDDIVQLD</sequence>
<feature type="compositionally biased region" description="Polar residues" evidence="9">
    <location>
        <begin position="1442"/>
        <end position="1470"/>
    </location>
</feature>
<evidence type="ECO:0000256" key="3">
    <source>
        <dbReference type="ARBA" id="ARBA00022741"/>
    </source>
</evidence>
<feature type="region of interest" description="Disordered" evidence="9">
    <location>
        <begin position="338"/>
        <end position="374"/>
    </location>
</feature>
<keyword evidence="8" id="KW-0539">Nucleus</keyword>
<name>A0A8K0ETZ6_BRALA</name>
<dbReference type="PROSITE" id="PS51194">
    <property type="entry name" value="HELICASE_CTER"/>
    <property type="match status" value="1"/>
</dbReference>
<evidence type="ECO:0000256" key="1">
    <source>
        <dbReference type="ARBA" id="ARBA00004123"/>
    </source>
</evidence>
<feature type="compositionally biased region" description="Basic and acidic residues" evidence="9">
    <location>
        <begin position="63"/>
        <end position="78"/>
    </location>
</feature>
<dbReference type="PROSITE" id="PS51192">
    <property type="entry name" value="HELICASE_ATP_BIND_1"/>
    <property type="match status" value="1"/>
</dbReference>
<dbReference type="SUPFAM" id="SSF52540">
    <property type="entry name" value="P-loop containing nucleoside triphosphate hydrolases"/>
    <property type="match status" value="2"/>
</dbReference>
<evidence type="ECO:0000256" key="4">
    <source>
        <dbReference type="ARBA" id="ARBA00022801"/>
    </source>
</evidence>
<protein>
    <submittedName>
        <fullName evidence="12">RAD54L2 protein</fullName>
    </submittedName>
</protein>
<dbReference type="Proteomes" id="UP000838412">
    <property type="component" value="Chromosome 5"/>
</dbReference>
<feature type="compositionally biased region" description="Basic residues" evidence="9">
    <location>
        <begin position="113"/>
        <end position="140"/>
    </location>
</feature>
<feature type="compositionally biased region" description="Polar residues" evidence="9">
    <location>
        <begin position="362"/>
        <end position="374"/>
    </location>
</feature>
<evidence type="ECO:0000256" key="6">
    <source>
        <dbReference type="ARBA" id="ARBA00022840"/>
    </source>
</evidence>
<reference evidence="12" key="1">
    <citation type="submission" date="2022-01" db="EMBL/GenBank/DDBJ databases">
        <authorList>
            <person name="Braso-Vives M."/>
        </authorList>
    </citation>
    <scope>NUCLEOTIDE SEQUENCE</scope>
</reference>
<dbReference type="OrthoDB" id="2020972at2759"/>
<feature type="region of interest" description="Disordered" evidence="9">
    <location>
        <begin position="215"/>
        <end position="306"/>
    </location>
</feature>
<dbReference type="CDD" id="cd18069">
    <property type="entry name" value="DEXHc_ARIP4"/>
    <property type="match status" value="1"/>
</dbReference>
<feature type="region of interest" description="Disordered" evidence="9">
    <location>
        <begin position="788"/>
        <end position="837"/>
    </location>
</feature>
<evidence type="ECO:0000256" key="9">
    <source>
        <dbReference type="SAM" id="MobiDB-lite"/>
    </source>
</evidence>
<proteinExistence type="inferred from homology"/>
<feature type="compositionally biased region" description="Acidic residues" evidence="9">
    <location>
        <begin position="1"/>
        <end position="28"/>
    </location>
</feature>
<feature type="compositionally biased region" description="Low complexity" evidence="9">
    <location>
        <begin position="1430"/>
        <end position="1441"/>
    </location>
</feature>
<keyword evidence="4" id="KW-0378">Hydrolase</keyword>
<dbReference type="GO" id="GO:0003677">
    <property type="term" value="F:DNA binding"/>
    <property type="evidence" value="ECO:0007669"/>
    <property type="project" value="UniProtKB-KW"/>
</dbReference>
<evidence type="ECO:0000259" key="10">
    <source>
        <dbReference type="PROSITE" id="PS51192"/>
    </source>
</evidence>
<dbReference type="Pfam" id="PF00271">
    <property type="entry name" value="Helicase_C"/>
    <property type="match status" value="1"/>
</dbReference>
<dbReference type="Pfam" id="PF00176">
    <property type="entry name" value="SNF2-rel_dom"/>
    <property type="match status" value="1"/>
</dbReference>
<evidence type="ECO:0000256" key="8">
    <source>
        <dbReference type="ARBA" id="ARBA00023242"/>
    </source>
</evidence>
<feature type="compositionally biased region" description="Low complexity" evidence="9">
    <location>
        <begin position="1363"/>
        <end position="1383"/>
    </location>
</feature>
<feature type="domain" description="Helicase C-terminal" evidence="11">
    <location>
        <begin position="877"/>
        <end position="1051"/>
    </location>
</feature>
<comment type="similarity">
    <text evidence="2">Belongs to the SNF2/RAD54 helicase family.</text>
</comment>
<dbReference type="InterPro" id="IPR000330">
    <property type="entry name" value="SNF2_N"/>
</dbReference>
<feature type="domain" description="Helicase ATP-binding" evidence="10">
    <location>
        <begin position="425"/>
        <end position="651"/>
    </location>
</feature>
<dbReference type="GO" id="GO:0005524">
    <property type="term" value="F:ATP binding"/>
    <property type="evidence" value="ECO:0007669"/>
    <property type="project" value="UniProtKB-KW"/>
</dbReference>
<feature type="compositionally biased region" description="Polar residues" evidence="9">
    <location>
        <begin position="1592"/>
        <end position="1603"/>
    </location>
</feature>
<dbReference type="Gene3D" id="3.40.50.10810">
    <property type="entry name" value="Tandem AAA-ATPase domain"/>
    <property type="match status" value="1"/>
</dbReference>
<feature type="compositionally biased region" description="Acidic residues" evidence="9">
    <location>
        <begin position="338"/>
        <end position="361"/>
    </location>
</feature>
<organism evidence="12 13">
    <name type="scientific">Branchiostoma lanceolatum</name>
    <name type="common">Common lancelet</name>
    <name type="synonym">Amphioxus lanceolatum</name>
    <dbReference type="NCBI Taxonomy" id="7740"/>
    <lineage>
        <taxon>Eukaryota</taxon>
        <taxon>Metazoa</taxon>
        <taxon>Chordata</taxon>
        <taxon>Cephalochordata</taxon>
        <taxon>Leptocardii</taxon>
        <taxon>Amphioxiformes</taxon>
        <taxon>Branchiostomatidae</taxon>
        <taxon>Branchiostoma</taxon>
    </lineage>
</organism>
<keyword evidence="7" id="KW-0238">DNA-binding</keyword>
<dbReference type="GO" id="GO:0005634">
    <property type="term" value="C:nucleus"/>
    <property type="evidence" value="ECO:0007669"/>
    <property type="project" value="UniProtKB-SubCell"/>
</dbReference>
<evidence type="ECO:0000256" key="5">
    <source>
        <dbReference type="ARBA" id="ARBA00022806"/>
    </source>
</evidence>
<dbReference type="SMART" id="SM00487">
    <property type="entry name" value="DEXDc"/>
    <property type="match status" value="1"/>
</dbReference>
<feature type="compositionally biased region" description="Low complexity" evidence="9">
    <location>
        <begin position="34"/>
        <end position="46"/>
    </location>
</feature>
<evidence type="ECO:0000256" key="2">
    <source>
        <dbReference type="ARBA" id="ARBA00007025"/>
    </source>
</evidence>
<evidence type="ECO:0000313" key="12">
    <source>
        <dbReference type="EMBL" id="CAH1265980.1"/>
    </source>
</evidence>
<feature type="compositionally biased region" description="Polar residues" evidence="9">
    <location>
        <begin position="1478"/>
        <end position="1495"/>
    </location>
</feature>
<feature type="region of interest" description="Disordered" evidence="9">
    <location>
        <begin position="1584"/>
        <end position="1623"/>
    </location>
</feature>
<dbReference type="InterPro" id="IPR044573">
    <property type="entry name" value="ARIP4_DEXHc"/>
</dbReference>
<dbReference type="Gene3D" id="3.40.50.300">
    <property type="entry name" value="P-loop containing nucleotide triphosphate hydrolases"/>
    <property type="match status" value="1"/>
</dbReference>
<feature type="compositionally biased region" description="Polar residues" evidence="9">
    <location>
        <begin position="47"/>
        <end position="56"/>
    </location>
</feature>
<evidence type="ECO:0000313" key="13">
    <source>
        <dbReference type="Proteomes" id="UP000838412"/>
    </source>
</evidence>
<dbReference type="InterPro" id="IPR038718">
    <property type="entry name" value="SNF2-like_sf"/>
</dbReference>
<keyword evidence="6" id="KW-0067">ATP-binding</keyword>
<feature type="compositionally biased region" description="Polar residues" evidence="9">
    <location>
        <begin position="817"/>
        <end position="832"/>
    </location>
</feature>
<dbReference type="InterPro" id="IPR001650">
    <property type="entry name" value="Helicase_C-like"/>
</dbReference>
<dbReference type="PANTHER" id="PTHR45797:SF1">
    <property type="entry name" value="HELICASE ARIP4"/>
    <property type="match status" value="1"/>
</dbReference>
<dbReference type="InterPro" id="IPR027417">
    <property type="entry name" value="P-loop_NTPase"/>
</dbReference>
<gene>
    <name evidence="12" type="primary">RAD54L2</name>
    <name evidence="12" type="ORF">BLAG_LOCUS19755</name>
</gene>